<dbReference type="GO" id="GO:0004553">
    <property type="term" value="F:hydrolase activity, hydrolyzing O-glycosyl compounds"/>
    <property type="evidence" value="ECO:0007669"/>
    <property type="project" value="InterPro"/>
</dbReference>
<dbReference type="RefSeq" id="WP_101495686.1">
    <property type="nucleotide sequence ID" value="NZ_LNJZ01000002.1"/>
</dbReference>
<proteinExistence type="inferred from homology"/>
<sequence length="441" mass="49659">MHVWLKSRSFLVALAALFGLACSSLQASGLQLVPERSLAWKDFLGVNAHFLWFEPQAYQQQMSMLQKLGLEWVRVDIHWDRHETSEEVYRLQELDLLMDEISKKKLKSLVYVVGSAGHATSAPPGSPTPDQYPPRKPEMFGKFMYRLASRYQGVDAWQVWNEPNIPAYWRPAENPKAYGELLLTSVQALRLVDPDKPVVMGGMAYYSQMPVKGGLMLEALGGLGVQKLDTVVAYHPYTQKPEGNEAKLPDFVQHARQLNAMLRGAGVKEIWATEWGWSSYEGPKEEQAIIGREGQADYVLRRLALMSALDYDRIFLFALSDLDSRATVRDRQYGLLDLQGRAKPVYTALASFLRTMGPELEPGSLPAMATAPEDLYSISWQKPDGKQLLVFWGNKSKKLVLKNIAQATLHNPFTDDRLPLENSATGLLEVPVASHVQILEW</sequence>
<dbReference type="InterPro" id="IPR051923">
    <property type="entry name" value="Glycosyl_Hydrolase_39"/>
</dbReference>
<feature type="chain" id="PRO_5020507014" evidence="4">
    <location>
        <begin position="28"/>
        <end position="441"/>
    </location>
</feature>
<dbReference type="PROSITE" id="PS51257">
    <property type="entry name" value="PROKAR_LIPOPROTEIN"/>
    <property type="match status" value="1"/>
</dbReference>
<dbReference type="EMBL" id="SNYK01000007">
    <property type="protein sequence ID" value="TDQ37556.1"/>
    <property type="molecule type" value="Genomic_DNA"/>
</dbReference>
<comment type="caution">
    <text evidence="6">The sequence shown here is derived from an EMBL/GenBank/DDBJ whole genome shotgun (WGS) entry which is preliminary data.</text>
</comment>
<dbReference type="Pfam" id="PF00150">
    <property type="entry name" value="Cellulase"/>
    <property type="match status" value="1"/>
</dbReference>
<dbReference type="SUPFAM" id="SSF51445">
    <property type="entry name" value="(Trans)glycosidases"/>
    <property type="match status" value="1"/>
</dbReference>
<evidence type="ECO:0000256" key="4">
    <source>
        <dbReference type="SAM" id="SignalP"/>
    </source>
</evidence>
<feature type="signal peptide" evidence="4">
    <location>
        <begin position="1"/>
        <end position="27"/>
    </location>
</feature>
<dbReference type="GO" id="GO:0000272">
    <property type="term" value="P:polysaccharide catabolic process"/>
    <property type="evidence" value="ECO:0007669"/>
    <property type="project" value="InterPro"/>
</dbReference>
<dbReference type="OrthoDB" id="9776971at2"/>
<gene>
    <name evidence="6" type="ORF">DFQ45_10761</name>
</gene>
<keyword evidence="4" id="KW-0732">Signal</keyword>
<dbReference type="PANTHER" id="PTHR12631:SF10">
    <property type="entry name" value="BETA-XYLOSIDASE-LIKE PROTEIN-RELATED"/>
    <property type="match status" value="1"/>
</dbReference>
<dbReference type="Gene3D" id="3.20.20.80">
    <property type="entry name" value="Glycosidases"/>
    <property type="match status" value="1"/>
</dbReference>
<name>A0A4R6TWD4_9GAMM</name>
<dbReference type="AlphaFoldDB" id="A0A4R6TWD4"/>
<accession>A0A4R6TWD4</accession>
<keyword evidence="2 3" id="KW-0326">Glycosidase</keyword>
<feature type="domain" description="Glycoside hydrolase family 5" evidence="5">
    <location>
        <begin position="43"/>
        <end position="286"/>
    </location>
</feature>
<evidence type="ECO:0000313" key="7">
    <source>
        <dbReference type="Proteomes" id="UP000294575"/>
    </source>
</evidence>
<dbReference type="InterPro" id="IPR017853">
    <property type="entry name" value="GH"/>
</dbReference>
<evidence type="ECO:0000313" key="6">
    <source>
        <dbReference type="EMBL" id="TDQ37556.1"/>
    </source>
</evidence>
<comment type="similarity">
    <text evidence="3">Belongs to the glycosyl hydrolase 5 (cellulase A) family.</text>
</comment>
<dbReference type="Proteomes" id="UP000294575">
    <property type="component" value="Unassembled WGS sequence"/>
</dbReference>
<reference evidence="6 7" key="1">
    <citation type="submission" date="2019-03" db="EMBL/GenBank/DDBJ databases">
        <title>Genomic Encyclopedia of Type Strains, Phase IV (KMG-IV): sequencing the most valuable type-strain genomes for metagenomic binning, comparative biology and taxonomic classification.</title>
        <authorList>
            <person name="Goeker M."/>
        </authorList>
    </citation>
    <scope>NUCLEOTIDE SEQUENCE [LARGE SCALE GENOMIC DNA]</scope>
    <source>
        <strain evidence="6 7">DSM 28679</strain>
    </source>
</reference>
<evidence type="ECO:0000256" key="1">
    <source>
        <dbReference type="ARBA" id="ARBA00022801"/>
    </source>
</evidence>
<organism evidence="6 7">
    <name type="scientific">Thiopseudomonas denitrificans</name>
    <dbReference type="NCBI Taxonomy" id="1501432"/>
    <lineage>
        <taxon>Bacteria</taxon>
        <taxon>Pseudomonadati</taxon>
        <taxon>Pseudomonadota</taxon>
        <taxon>Gammaproteobacteria</taxon>
        <taxon>Pseudomonadales</taxon>
        <taxon>Pseudomonadaceae</taxon>
        <taxon>Thiopseudomonas</taxon>
    </lineage>
</organism>
<keyword evidence="1 3" id="KW-0378">Hydrolase</keyword>
<dbReference type="PANTHER" id="PTHR12631">
    <property type="entry name" value="ALPHA-L-IDURONIDASE"/>
    <property type="match status" value="1"/>
</dbReference>
<evidence type="ECO:0000256" key="3">
    <source>
        <dbReference type="RuleBase" id="RU361153"/>
    </source>
</evidence>
<protein>
    <submittedName>
        <fullName evidence="6">Beta-xylosidase</fullName>
    </submittedName>
</protein>
<evidence type="ECO:0000259" key="5">
    <source>
        <dbReference type="Pfam" id="PF00150"/>
    </source>
</evidence>
<keyword evidence="7" id="KW-1185">Reference proteome</keyword>
<dbReference type="InterPro" id="IPR001547">
    <property type="entry name" value="Glyco_hydro_5"/>
</dbReference>
<evidence type="ECO:0000256" key="2">
    <source>
        <dbReference type="ARBA" id="ARBA00023295"/>
    </source>
</evidence>